<sequence length="26" mass="3202">MYCLTIRNKTQYSTNSFFQSNWINIK</sequence>
<reference evidence="1" key="1">
    <citation type="submission" date="2014-11" db="EMBL/GenBank/DDBJ databases">
        <authorList>
            <person name="Amaro Gonzalez C."/>
        </authorList>
    </citation>
    <scope>NUCLEOTIDE SEQUENCE</scope>
</reference>
<accession>A0A0E9Y0G5</accession>
<dbReference type="EMBL" id="GBXM01000977">
    <property type="protein sequence ID" value="JAI07601.1"/>
    <property type="molecule type" value="Transcribed_RNA"/>
</dbReference>
<protein>
    <submittedName>
        <fullName evidence="1">Uncharacterized protein</fullName>
    </submittedName>
</protein>
<reference evidence="1" key="2">
    <citation type="journal article" date="2015" name="Fish Shellfish Immunol.">
        <title>Early steps in the European eel (Anguilla anguilla)-Vibrio vulnificus interaction in the gills: Role of the RtxA13 toxin.</title>
        <authorList>
            <person name="Callol A."/>
            <person name="Pajuelo D."/>
            <person name="Ebbesson L."/>
            <person name="Teles M."/>
            <person name="MacKenzie S."/>
            <person name="Amaro C."/>
        </authorList>
    </citation>
    <scope>NUCLEOTIDE SEQUENCE</scope>
</reference>
<proteinExistence type="predicted"/>
<evidence type="ECO:0000313" key="1">
    <source>
        <dbReference type="EMBL" id="JAI07601.1"/>
    </source>
</evidence>
<dbReference type="AlphaFoldDB" id="A0A0E9Y0G5"/>
<name>A0A0E9Y0G5_ANGAN</name>
<organism evidence="1">
    <name type="scientific">Anguilla anguilla</name>
    <name type="common">European freshwater eel</name>
    <name type="synonym">Muraena anguilla</name>
    <dbReference type="NCBI Taxonomy" id="7936"/>
    <lineage>
        <taxon>Eukaryota</taxon>
        <taxon>Metazoa</taxon>
        <taxon>Chordata</taxon>
        <taxon>Craniata</taxon>
        <taxon>Vertebrata</taxon>
        <taxon>Euteleostomi</taxon>
        <taxon>Actinopterygii</taxon>
        <taxon>Neopterygii</taxon>
        <taxon>Teleostei</taxon>
        <taxon>Anguilliformes</taxon>
        <taxon>Anguillidae</taxon>
        <taxon>Anguilla</taxon>
    </lineage>
</organism>